<evidence type="ECO:0000313" key="2">
    <source>
        <dbReference type="EMBL" id="CAF4370549.1"/>
    </source>
</evidence>
<feature type="non-terminal residue" evidence="1">
    <location>
        <position position="1"/>
    </location>
</feature>
<dbReference type="EMBL" id="CAJOBC010088595">
    <property type="protein sequence ID" value="CAF4370549.1"/>
    <property type="molecule type" value="Genomic_DNA"/>
</dbReference>
<keyword evidence="3" id="KW-1185">Reference proteome</keyword>
<dbReference type="Proteomes" id="UP000681722">
    <property type="component" value="Unassembled WGS sequence"/>
</dbReference>
<dbReference type="EMBL" id="CAJNOQ010023053">
    <property type="protein sequence ID" value="CAF1509618.1"/>
    <property type="molecule type" value="Genomic_DNA"/>
</dbReference>
<reference evidence="1" key="1">
    <citation type="submission" date="2021-02" db="EMBL/GenBank/DDBJ databases">
        <authorList>
            <person name="Nowell W R."/>
        </authorList>
    </citation>
    <scope>NUCLEOTIDE SEQUENCE</scope>
</reference>
<organism evidence="1 3">
    <name type="scientific">Didymodactylos carnosus</name>
    <dbReference type="NCBI Taxonomy" id="1234261"/>
    <lineage>
        <taxon>Eukaryota</taxon>
        <taxon>Metazoa</taxon>
        <taxon>Spiralia</taxon>
        <taxon>Gnathifera</taxon>
        <taxon>Rotifera</taxon>
        <taxon>Eurotatoria</taxon>
        <taxon>Bdelloidea</taxon>
        <taxon>Philodinida</taxon>
        <taxon>Philodinidae</taxon>
        <taxon>Didymodactylos</taxon>
    </lineage>
</organism>
<name>A0A815TRY7_9BILA</name>
<comment type="caution">
    <text evidence="1">The sequence shown here is derived from an EMBL/GenBank/DDBJ whole genome shotgun (WGS) entry which is preliminary data.</text>
</comment>
<protein>
    <submittedName>
        <fullName evidence="1">Uncharacterized protein</fullName>
    </submittedName>
</protein>
<gene>
    <name evidence="1" type="ORF">GPM918_LOCUS37051</name>
    <name evidence="2" type="ORF">SRO942_LOCUS37812</name>
</gene>
<dbReference type="InterPro" id="IPR009003">
    <property type="entry name" value="Peptidase_S1_PA"/>
</dbReference>
<sequence>MRNIQQINEVVVPHSTTNTYPRSSDRNSLHTTYDTFHIQPTFVDFDLPLKVTSSYYDILCGYGEHILRLSNSTLRLFSPRGYISGSGFHLTSSIVLTNHHCLEMMSEPILISNALNHMTILKYFQDHRSINMETDVIFSGGATRPSAVGNKIDLYDRLTDTEEKNLWKSIVKMYEDVADSKKCDPIAGIISDFNYFDVALIQIKEILRSDSNSNILFIPSERTLQPGDDIILLSYSDLPYRHYLPSFDTLKKIFWGFGKRIASFGKILNPYYFNGETKQWTEQEKFSYNKNEQYCLASNECTFQGGSGVNRKQMSKVLLDEPPLSWRFGSECQVRTTALAQSEVTMYNTF</sequence>
<dbReference type="OrthoDB" id="10662705at2759"/>
<dbReference type="Proteomes" id="UP000663829">
    <property type="component" value="Unassembled WGS sequence"/>
</dbReference>
<evidence type="ECO:0000313" key="1">
    <source>
        <dbReference type="EMBL" id="CAF1509618.1"/>
    </source>
</evidence>
<dbReference type="SUPFAM" id="SSF50494">
    <property type="entry name" value="Trypsin-like serine proteases"/>
    <property type="match status" value="1"/>
</dbReference>
<accession>A0A815TRY7</accession>
<proteinExistence type="predicted"/>
<evidence type="ECO:0000313" key="3">
    <source>
        <dbReference type="Proteomes" id="UP000663829"/>
    </source>
</evidence>
<dbReference type="AlphaFoldDB" id="A0A815TRY7"/>